<dbReference type="EMBL" id="RBAK01000002">
    <property type="protein sequence ID" value="RKN49510.1"/>
    <property type="molecule type" value="Genomic_DNA"/>
</dbReference>
<feature type="compositionally biased region" description="Low complexity" evidence="1">
    <location>
        <begin position="162"/>
        <end position="193"/>
    </location>
</feature>
<reference evidence="3 4" key="1">
    <citation type="journal article" date="2004" name="Syst. Appl. Microbiol.">
        <title>Cryptoendolithic actinomycetes from antarctic sandstone rock samples: Micromonospora endolithica sp. nov. and two isolates related to Micromonospora coerulea Jensen 1932.</title>
        <authorList>
            <person name="Hirsch P."/>
            <person name="Mevs U."/>
            <person name="Kroppenstedt R.M."/>
            <person name="Schumann P."/>
            <person name="Stackebrandt E."/>
        </authorList>
    </citation>
    <scope>NUCLEOTIDE SEQUENCE [LARGE SCALE GENOMIC DNA]</scope>
    <source>
        <strain evidence="3 4">JCM 12677</strain>
    </source>
</reference>
<keyword evidence="2" id="KW-0472">Membrane</keyword>
<comment type="caution">
    <text evidence="3">The sequence shown here is derived from an EMBL/GenBank/DDBJ whole genome shotgun (WGS) entry which is preliminary data.</text>
</comment>
<name>A0A3A9ZMI0_9ACTN</name>
<feature type="region of interest" description="Disordered" evidence="1">
    <location>
        <begin position="157"/>
        <end position="254"/>
    </location>
</feature>
<evidence type="ECO:0000256" key="2">
    <source>
        <dbReference type="SAM" id="Phobius"/>
    </source>
</evidence>
<feature type="compositionally biased region" description="Polar residues" evidence="1">
    <location>
        <begin position="225"/>
        <end position="243"/>
    </location>
</feature>
<dbReference type="SUPFAM" id="SSF50494">
    <property type="entry name" value="Trypsin-like serine proteases"/>
    <property type="match status" value="1"/>
</dbReference>
<dbReference type="InterPro" id="IPR009003">
    <property type="entry name" value="Peptidase_S1_PA"/>
</dbReference>
<feature type="transmembrane region" description="Helical" evidence="2">
    <location>
        <begin position="261"/>
        <end position="282"/>
    </location>
</feature>
<organism evidence="3 4">
    <name type="scientific">Micromonospora endolithica</name>
    <dbReference type="NCBI Taxonomy" id="230091"/>
    <lineage>
        <taxon>Bacteria</taxon>
        <taxon>Bacillati</taxon>
        <taxon>Actinomycetota</taxon>
        <taxon>Actinomycetes</taxon>
        <taxon>Micromonosporales</taxon>
        <taxon>Micromonosporaceae</taxon>
        <taxon>Micromonospora</taxon>
    </lineage>
</organism>
<dbReference type="Pfam" id="PF13365">
    <property type="entry name" value="Trypsin_2"/>
    <property type="match status" value="1"/>
</dbReference>
<keyword evidence="2" id="KW-1133">Transmembrane helix</keyword>
<keyword evidence="2" id="KW-0812">Transmembrane</keyword>
<evidence type="ECO:0008006" key="5">
    <source>
        <dbReference type="Google" id="ProtNLM"/>
    </source>
</evidence>
<feature type="transmembrane region" description="Helical" evidence="2">
    <location>
        <begin position="658"/>
        <end position="677"/>
    </location>
</feature>
<dbReference type="AlphaFoldDB" id="A0A3A9ZMI0"/>
<dbReference type="Gene3D" id="2.40.10.120">
    <property type="match status" value="1"/>
</dbReference>
<accession>A0A3A9ZMI0</accession>
<evidence type="ECO:0000313" key="3">
    <source>
        <dbReference type="EMBL" id="RKN49510.1"/>
    </source>
</evidence>
<feature type="region of interest" description="Disordered" evidence="1">
    <location>
        <begin position="1"/>
        <end position="52"/>
    </location>
</feature>
<sequence>MKTFTGKRLHSGDPVRPVRSRPRSQGPIPCRPNVSATYVGSARRSSRGVGMQPEGPYRFTHLLGTCPVGKAWAAIDPQGRFLTVAVLEAPAAGDVRWRDAFQAAANALADAPDGQPYVYADFAADSPWVAYSAERGPGAERFLRSLGVDYQRVPTDLKSSTPVSGAAAPVSGSPAPVSGSPAPVSGSPAPVSGLPHVPWGMAAGSAPEQRTSPASDGPAFDSRSNDGQTAGPSSTTPYDSFSSPARRIKPSARPKRHRRQWIAVALVLLLVVTGGAVGLAYWSRDDAGSGAAGPPTAFPAGEPVDPGMRPWEAFPPYSVQARSLAVAAPSLVFLEVVVTGYLRDGTTGTPLRSGAVTFKRRCSGFLVSPDGHVVTSGGCVSPTEESARQVALESVAQSLVREKKLPANQAESYVRSNLPKTRFTGADPATEPTTQVTGQLHDARTDAGEGQLIPGQVVRSQPVGAGNAALVKLARDNLPSVELDGSAALQPASPVLIVGYDTGDTDTRTATYAARARLVTVADTASRGTSPIHRLNSDIGRASYGGLVLDPSGRAVGMLDYDESRPDRAIRVVLPASVLLGLLSEAGVGNRLGDTDRLYRDGLDAYFAGDEAAAIEQLDRVAAAAPANLLARAYQQNALERQQLEGTSPSASTGLSPLLLGLVGALVVALILVVVALRRRRIGG</sequence>
<proteinExistence type="predicted"/>
<dbReference type="OrthoDB" id="3406034at2"/>
<keyword evidence="4" id="KW-1185">Reference proteome</keyword>
<gene>
    <name evidence="3" type="ORF">D7223_08520</name>
</gene>
<evidence type="ECO:0000313" key="4">
    <source>
        <dbReference type="Proteomes" id="UP000281726"/>
    </source>
</evidence>
<evidence type="ECO:0000256" key="1">
    <source>
        <dbReference type="SAM" id="MobiDB-lite"/>
    </source>
</evidence>
<dbReference type="Proteomes" id="UP000281726">
    <property type="component" value="Unassembled WGS sequence"/>
</dbReference>
<protein>
    <recommendedName>
        <fullName evidence="5">Serine protease</fullName>
    </recommendedName>
</protein>